<dbReference type="Pfam" id="PF16488">
    <property type="entry name" value="ArgoL2"/>
    <property type="match status" value="1"/>
</dbReference>
<proteinExistence type="predicted"/>
<dbReference type="InterPro" id="IPR014811">
    <property type="entry name" value="ArgoL1"/>
</dbReference>
<dbReference type="Proteomes" id="UP001172101">
    <property type="component" value="Unassembled WGS sequence"/>
</dbReference>
<dbReference type="Gene3D" id="3.40.50.2300">
    <property type="match status" value="1"/>
</dbReference>
<dbReference type="GeneID" id="85323569"/>
<dbReference type="CDD" id="cd04657">
    <property type="entry name" value="Piwi_ago-like"/>
    <property type="match status" value="1"/>
</dbReference>
<keyword evidence="3" id="KW-1185">Reference proteome</keyword>
<dbReference type="GO" id="GO:0003676">
    <property type="term" value="F:nucleic acid binding"/>
    <property type="evidence" value="ECO:0007669"/>
    <property type="project" value="InterPro"/>
</dbReference>
<dbReference type="Pfam" id="PF02171">
    <property type="entry name" value="Piwi"/>
    <property type="match status" value="1"/>
</dbReference>
<dbReference type="AlphaFoldDB" id="A0AA40A5B1"/>
<reference evidence="2" key="1">
    <citation type="submission" date="2023-06" db="EMBL/GenBank/DDBJ databases">
        <title>Genome-scale phylogeny and comparative genomics of the fungal order Sordariales.</title>
        <authorList>
            <consortium name="Lawrence Berkeley National Laboratory"/>
            <person name="Hensen N."/>
            <person name="Bonometti L."/>
            <person name="Westerberg I."/>
            <person name="Brannstrom I.O."/>
            <person name="Guillou S."/>
            <person name="Cros-Aarteil S."/>
            <person name="Calhoun S."/>
            <person name="Haridas S."/>
            <person name="Kuo A."/>
            <person name="Mondo S."/>
            <person name="Pangilinan J."/>
            <person name="Riley R."/>
            <person name="LaButti K."/>
            <person name="Andreopoulos B."/>
            <person name="Lipzen A."/>
            <person name="Chen C."/>
            <person name="Yanf M."/>
            <person name="Daum C."/>
            <person name="Ng V."/>
            <person name="Clum A."/>
            <person name="Steindorff A."/>
            <person name="Ohm R."/>
            <person name="Martin F."/>
            <person name="Silar P."/>
            <person name="Natvig D."/>
            <person name="Lalanne C."/>
            <person name="Gautier V."/>
            <person name="Ament-velasquez S.L."/>
            <person name="Kruys A."/>
            <person name="Hutchinson M.I."/>
            <person name="Powell A.J."/>
            <person name="Barry K."/>
            <person name="Miller A.N."/>
            <person name="Grigoriev I.V."/>
            <person name="Debuchy R."/>
            <person name="Gladieux P."/>
            <person name="Thoren M.H."/>
            <person name="Johannesson H."/>
        </authorList>
    </citation>
    <scope>NUCLEOTIDE SEQUENCE</scope>
    <source>
        <strain evidence="2">SMH2392-1A</strain>
    </source>
</reference>
<gene>
    <name evidence="2" type="ORF">B0T26DRAFT_678977</name>
</gene>
<feature type="domain" description="Piwi" evidence="1">
    <location>
        <begin position="598"/>
        <end position="905"/>
    </location>
</feature>
<dbReference type="InterPro" id="IPR012337">
    <property type="entry name" value="RNaseH-like_sf"/>
</dbReference>
<dbReference type="SUPFAM" id="SSF101690">
    <property type="entry name" value="PAZ domain"/>
    <property type="match status" value="1"/>
</dbReference>
<sequence length="922" mass="102495">MAAAAAALPEMSLDKALQFQPRTPMSLRLRQLGRGSHQFRVPVDDSDKRPSSFESRGRIRVLTTPSKIRLGRKPGFANGKPAVKEAKGPKLAAIIGLALRQLPPDIPVATEYKGKVITLQAFDLPENGVFVVECQEPHRAEAEKWNVKFSGPYWISIDSLTEYLKTMEEPVNDSSFPKHLRALDALGIILGHTARAGEGIATVGRNRAFAIDDKRREAVNTFGESLLAMLRGYYQSVRTGTGRILVNTNVMHAPFRAQLELSSLFEREGVAKMEKIDQLQKYPPHVKQNYERQLNSLHKFLGRSRVLCKVPGDKPGKWFDACRSIAGLATAKDGRVGSNVRNQEAPKFAHGLQYGGLASVQFYLKTQNRGPPPRRRVSNGIQYNIKANLSLPLVNVGAVQKPIYFLAEHCKLLYGPVKAKMNPREQSEMIKFACQSPAHNGNSITNVARAVLGFDNNPLLDRFGVSVDKQLITVIGRELTPPGLAYLAQTGNSLSMVRPKNGGWLMKGAKISKPGRLIRSWTFLHISKQQKPRHHAEVQSVAIKFMKFMATNMGMKISNPGNPLNGSSTEPGFKVKSAVDEASLKLAFKKIVKARPDFVLVLLPAQDTALYNMVKKIADVDYGLQNACVVQDKILEEKGQMRYFANVTLKVNLKFGGTNQMLRGEIGLLKSGKTMVVGYDVTHPTNLAAGADKHASSMVGLVASVDKNLIQWPAVAWVGPAREEMLGQDLVEKFKSRLHLWQKNNQGRLPENILIFRDGVSEGQFSLVLEKELPHIREACKQTYQAILKPRITLIVSAKRHQTRFFPTDTQHIHPRSKNPKEGTVVDRGVTNVRYWDFFLQAHASTQGTARPAHYTVLLDEIIRADYGAAAADVLEKLTHDMCYLYGRATKRSASARLRTMLTWSAREPAFTRASSLKTLDQ</sequence>
<organism evidence="2 3">
    <name type="scientific">Lasiosphaeria miniovina</name>
    <dbReference type="NCBI Taxonomy" id="1954250"/>
    <lineage>
        <taxon>Eukaryota</taxon>
        <taxon>Fungi</taxon>
        <taxon>Dikarya</taxon>
        <taxon>Ascomycota</taxon>
        <taxon>Pezizomycotina</taxon>
        <taxon>Sordariomycetes</taxon>
        <taxon>Sordariomycetidae</taxon>
        <taxon>Sordariales</taxon>
        <taxon>Lasiosphaeriaceae</taxon>
        <taxon>Lasiosphaeria</taxon>
    </lineage>
</organism>
<dbReference type="SMART" id="SM00950">
    <property type="entry name" value="Piwi"/>
    <property type="match status" value="1"/>
</dbReference>
<dbReference type="PANTHER" id="PTHR22891">
    <property type="entry name" value="EUKARYOTIC TRANSLATION INITIATION FACTOR 2C"/>
    <property type="match status" value="1"/>
</dbReference>
<evidence type="ECO:0000313" key="2">
    <source>
        <dbReference type="EMBL" id="KAK0709584.1"/>
    </source>
</evidence>
<dbReference type="InterPro" id="IPR036397">
    <property type="entry name" value="RNaseH_sf"/>
</dbReference>
<evidence type="ECO:0000259" key="1">
    <source>
        <dbReference type="PROSITE" id="PS50822"/>
    </source>
</evidence>
<dbReference type="Gene3D" id="3.30.420.10">
    <property type="entry name" value="Ribonuclease H-like superfamily/Ribonuclease H"/>
    <property type="match status" value="1"/>
</dbReference>
<comment type="caution">
    <text evidence="2">The sequence shown here is derived from an EMBL/GenBank/DDBJ whole genome shotgun (WGS) entry which is preliminary data.</text>
</comment>
<dbReference type="SUPFAM" id="SSF53098">
    <property type="entry name" value="Ribonuclease H-like"/>
    <property type="match status" value="1"/>
</dbReference>
<dbReference type="SMART" id="SM01163">
    <property type="entry name" value="DUF1785"/>
    <property type="match status" value="1"/>
</dbReference>
<dbReference type="InterPro" id="IPR045246">
    <property type="entry name" value="Piwi_ago-like"/>
</dbReference>
<protein>
    <submittedName>
        <fullName evidence="2">Piwi domain-containing protein</fullName>
    </submittedName>
</protein>
<dbReference type="EMBL" id="JAUIRO010000006">
    <property type="protein sequence ID" value="KAK0709584.1"/>
    <property type="molecule type" value="Genomic_DNA"/>
</dbReference>
<evidence type="ECO:0000313" key="3">
    <source>
        <dbReference type="Proteomes" id="UP001172101"/>
    </source>
</evidence>
<dbReference type="InterPro" id="IPR036085">
    <property type="entry name" value="PAZ_dom_sf"/>
</dbReference>
<dbReference type="InterPro" id="IPR003165">
    <property type="entry name" value="Piwi"/>
</dbReference>
<dbReference type="Pfam" id="PF08699">
    <property type="entry name" value="ArgoL1"/>
    <property type="match status" value="1"/>
</dbReference>
<dbReference type="RefSeq" id="XP_060292888.1">
    <property type="nucleotide sequence ID" value="XM_060440299.1"/>
</dbReference>
<name>A0AA40A5B1_9PEZI</name>
<dbReference type="InterPro" id="IPR032472">
    <property type="entry name" value="ArgoL2"/>
</dbReference>
<accession>A0AA40A5B1</accession>
<dbReference type="PROSITE" id="PS50822">
    <property type="entry name" value="PIWI"/>
    <property type="match status" value="1"/>
</dbReference>